<keyword evidence="6" id="KW-0833">Ubl conjugation pathway</keyword>
<keyword evidence="2" id="KW-0963">Cytoplasm</keyword>
<dbReference type="PANTHER" id="PTHR46116">
    <property type="entry name" value="(E3-INDEPENDENT) E2 UBIQUITIN-CONJUGATING ENZYME"/>
    <property type="match status" value="1"/>
</dbReference>
<keyword evidence="5" id="KW-0547">Nucleotide-binding</keyword>
<reference evidence="13" key="1">
    <citation type="journal article" date="2020" name="Nature">
        <title>Giant virus diversity and host interactions through global metagenomics.</title>
        <authorList>
            <person name="Schulz F."/>
            <person name="Roux S."/>
            <person name="Paez-Espino D."/>
            <person name="Jungbluth S."/>
            <person name="Walsh D.A."/>
            <person name="Denef V.J."/>
            <person name="McMahon K.D."/>
            <person name="Konstantinidis K.T."/>
            <person name="Eloe-Fadrosh E.A."/>
            <person name="Kyrpides N.C."/>
            <person name="Woyke T."/>
        </authorList>
    </citation>
    <scope>NUCLEOTIDE SEQUENCE</scope>
    <source>
        <strain evidence="13">GVMAG-M-3300023184-178</strain>
    </source>
</reference>
<proteinExistence type="predicted"/>
<evidence type="ECO:0000256" key="10">
    <source>
        <dbReference type="ARBA" id="ARBA00042316"/>
    </source>
</evidence>
<dbReference type="SMART" id="SM00212">
    <property type="entry name" value="UBCc"/>
    <property type="match status" value="1"/>
</dbReference>
<dbReference type="GO" id="GO:0005524">
    <property type="term" value="F:ATP binding"/>
    <property type="evidence" value="ECO:0007669"/>
    <property type="project" value="UniProtKB-KW"/>
</dbReference>
<feature type="domain" description="UBC core" evidence="12">
    <location>
        <begin position="12"/>
        <end position="170"/>
    </location>
</feature>
<evidence type="ECO:0000256" key="3">
    <source>
        <dbReference type="ARBA" id="ARBA00022679"/>
    </source>
</evidence>
<evidence type="ECO:0000259" key="12">
    <source>
        <dbReference type="PROSITE" id="PS50127"/>
    </source>
</evidence>
<dbReference type="GO" id="GO:0006915">
    <property type="term" value="P:apoptotic process"/>
    <property type="evidence" value="ECO:0007669"/>
    <property type="project" value="UniProtKB-KW"/>
</dbReference>
<dbReference type="Gene3D" id="3.10.110.10">
    <property type="entry name" value="Ubiquitin Conjugating Enzyme"/>
    <property type="match status" value="1"/>
</dbReference>
<dbReference type="SUPFAM" id="SSF54495">
    <property type="entry name" value="UBC-like"/>
    <property type="match status" value="1"/>
</dbReference>
<organism evidence="13">
    <name type="scientific">viral metagenome</name>
    <dbReference type="NCBI Taxonomy" id="1070528"/>
    <lineage>
        <taxon>unclassified sequences</taxon>
        <taxon>metagenomes</taxon>
        <taxon>organismal metagenomes</taxon>
    </lineage>
</organism>
<evidence type="ECO:0000256" key="8">
    <source>
        <dbReference type="ARBA" id="ARBA00039894"/>
    </source>
</evidence>
<dbReference type="InterPro" id="IPR016135">
    <property type="entry name" value="UBQ-conjugating_enzyme/RWD"/>
</dbReference>
<dbReference type="PANTHER" id="PTHR46116:SF26">
    <property type="entry name" value="UBIQUITIN-CONJUGATING ENZYME E2 Z"/>
    <property type="match status" value="1"/>
</dbReference>
<evidence type="ECO:0000256" key="9">
    <source>
        <dbReference type="ARBA" id="ARBA00041798"/>
    </source>
</evidence>
<dbReference type="GO" id="GO:0004869">
    <property type="term" value="F:cysteine-type endopeptidase inhibitor activity"/>
    <property type="evidence" value="ECO:0007669"/>
    <property type="project" value="TreeGrafter"/>
</dbReference>
<dbReference type="PROSITE" id="PS50127">
    <property type="entry name" value="UBC_2"/>
    <property type="match status" value="1"/>
</dbReference>
<name>A0A6C0HXB9_9ZZZZ</name>
<keyword evidence="4" id="KW-0053">Apoptosis</keyword>
<accession>A0A6C0HXB9</accession>
<comment type="subcellular location">
    <subcellularLocation>
        <location evidence="1">Cytoplasm</location>
    </subcellularLocation>
</comment>
<keyword evidence="7" id="KW-0067">ATP-binding</keyword>
<dbReference type="InterPro" id="IPR000608">
    <property type="entry name" value="UBC"/>
</dbReference>
<dbReference type="GO" id="GO:0043066">
    <property type="term" value="P:negative regulation of apoptotic process"/>
    <property type="evidence" value="ECO:0007669"/>
    <property type="project" value="TreeGrafter"/>
</dbReference>
<dbReference type="EMBL" id="MN740038">
    <property type="protein sequence ID" value="QHT85204.1"/>
    <property type="molecule type" value="Genomic_DNA"/>
</dbReference>
<evidence type="ECO:0000313" key="13">
    <source>
        <dbReference type="EMBL" id="QHT85204.1"/>
    </source>
</evidence>
<dbReference type="GO" id="GO:0005737">
    <property type="term" value="C:cytoplasm"/>
    <property type="evidence" value="ECO:0007669"/>
    <property type="project" value="UniProtKB-SubCell"/>
</dbReference>
<evidence type="ECO:0000256" key="2">
    <source>
        <dbReference type="ARBA" id="ARBA00022490"/>
    </source>
</evidence>
<evidence type="ECO:0000256" key="1">
    <source>
        <dbReference type="ARBA" id="ARBA00004496"/>
    </source>
</evidence>
<dbReference type="AlphaFoldDB" id="A0A6C0HXB9"/>
<evidence type="ECO:0000256" key="11">
    <source>
        <dbReference type="ARBA" id="ARBA00042401"/>
    </source>
</evidence>
<keyword evidence="3" id="KW-0808">Transferase</keyword>
<sequence>MNVENSVTISKETISRLIKDVKEIIKNPLESHGIYYKHDDDDLLKGKALIIGPQGTPYENGFYLFEIKYPSNYPYSPPKLIYKTNDGVTRFNPNLYKCGKVCLSVLNTWRGEQWSSCQTISSVLLVLCTVLNDTPFLNEPGVTKTHIDYDNYNSILKFKNIEVAIITMLTNEYIILLFSHFIEAMKQHFLKSFNTILTMVDKEIEQQTMNNNPDTIIITTCVYQMNARINYKDLKKKLIKCHTNIKLLVK</sequence>
<dbReference type="GO" id="GO:0016740">
    <property type="term" value="F:transferase activity"/>
    <property type="evidence" value="ECO:0007669"/>
    <property type="project" value="UniProtKB-KW"/>
</dbReference>
<dbReference type="GO" id="GO:0005634">
    <property type="term" value="C:nucleus"/>
    <property type="evidence" value="ECO:0007669"/>
    <property type="project" value="TreeGrafter"/>
</dbReference>
<evidence type="ECO:0000256" key="4">
    <source>
        <dbReference type="ARBA" id="ARBA00022703"/>
    </source>
</evidence>
<dbReference type="Pfam" id="PF00179">
    <property type="entry name" value="UQ_con"/>
    <property type="match status" value="1"/>
</dbReference>
<evidence type="ECO:0000256" key="6">
    <source>
        <dbReference type="ARBA" id="ARBA00022786"/>
    </source>
</evidence>
<protein>
    <recommendedName>
        <fullName evidence="8">Ubiquitin-conjugating enzyme E2 Z</fullName>
    </recommendedName>
    <alternativeName>
        <fullName evidence="9">E2 ubiquitin-conjugating enzyme Z</fullName>
    </alternativeName>
    <alternativeName>
        <fullName evidence="11">Ubiquitin carrier protein Z</fullName>
    </alternativeName>
    <alternativeName>
        <fullName evidence="10">Ubiquitin-protein ligase Z</fullName>
    </alternativeName>
</protein>
<evidence type="ECO:0000256" key="7">
    <source>
        <dbReference type="ARBA" id="ARBA00022840"/>
    </source>
</evidence>
<evidence type="ECO:0000256" key="5">
    <source>
        <dbReference type="ARBA" id="ARBA00022741"/>
    </source>
</evidence>